<dbReference type="EMBL" id="BAAAQN010000072">
    <property type="protein sequence ID" value="GAA2058797.1"/>
    <property type="molecule type" value="Genomic_DNA"/>
</dbReference>
<dbReference type="Gene3D" id="3.40.30.10">
    <property type="entry name" value="Glutaredoxin"/>
    <property type="match status" value="1"/>
</dbReference>
<feature type="domain" description="Thioredoxin" evidence="1">
    <location>
        <begin position="68"/>
        <end position="150"/>
    </location>
</feature>
<accession>A0ABN2VC21</accession>
<dbReference type="CDD" id="cd02947">
    <property type="entry name" value="TRX_family"/>
    <property type="match status" value="1"/>
</dbReference>
<sequence>MDLTGVLAAVGVLTAASAFGLWRKRTDGAVRTVAPIGSGAGTDTGTDAGTGAGTHRLGADDLGIALDTRATLVQFSSKVCQYCGPTRRVLTELADRHAVTYLDIDAEERLDLARRLTVLRTPTVLVLDGEGRITHRVSGPPRRDELAAAVGELVGA</sequence>
<keyword evidence="3" id="KW-1185">Reference proteome</keyword>
<protein>
    <recommendedName>
        <fullName evidence="1">Thioredoxin domain-containing protein</fullName>
    </recommendedName>
</protein>
<dbReference type="RefSeq" id="WP_344671039.1">
    <property type="nucleotide sequence ID" value="NZ_BAAAQN010000072.1"/>
</dbReference>
<name>A0ABN2VC21_9ACTN</name>
<evidence type="ECO:0000313" key="3">
    <source>
        <dbReference type="Proteomes" id="UP001500751"/>
    </source>
</evidence>
<gene>
    <name evidence="2" type="ORF">GCM10009839_81000</name>
</gene>
<organism evidence="2 3">
    <name type="scientific">Catenulispora yoronensis</name>
    <dbReference type="NCBI Taxonomy" id="450799"/>
    <lineage>
        <taxon>Bacteria</taxon>
        <taxon>Bacillati</taxon>
        <taxon>Actinomycetota</taxon>
        <taxon>Actinomycetes</taxon>
        <taxon>Catenulisporales</taxon>
        <taxon>Catenulisporaceae</taxon>
        <taxon>Catenulispora</taxon>
    </lineage>
</organism>
<dbReference type="SUPFAM" id="SSF52833">
    <property type="entry name" value="Thioredoxin-like"/>
    <property type="match status" value="1"/>
</dbReference>
<proteinExistence type="predicted"/>
<evidence type="ECO:0000259" key="1">
    <source>
        <dbReference type="Pfam" id="PF00085"/>
    </source>
</evidence>
<dbReference type="Pfam" id="PF00085">
    <property type="entry name" value="Thioredoxin"/>
    <property type="match status" value="1"/>
</dbReference>
<reference evidence="2 3" key="1">
    <citation type="journal article" date="2019" name="Int. J. Syst. Evol. Microbiol.">
        <title>The Global Catalogue of Microorganisms (GCM) 10K type strain sequencing project: providing services to taxonomists for standard genome sequencing and annotation.</title>
        <authorList>
            <consortium name="The Broad Institute Genomics Platform"/>
            <consortium name="The Broad Institute Genome Sequencing Center for Infectious Disease"/>
            <person name="Wu L."/>
            <person name="Ma J."/>
        </authorList>
    </citation>
    <scope>NUCLEOTIDE SEQUENCE [LARGE SCALE GENOMIC DNA]</scope>
    <source>
        <strain evidence="2 3">JCM 16014</strain>
    </source>
</reference>
<comment type="caution">
    <text evidence="2">The sequence shown here is derived from an EMBL/GenBank/DDBJ whole genome shotgun (WGS) entry which is preliminary data.</text>
</comment>
<evidence type="ECO:0000313" key="2">
    <source>
        <dbReference type="EMBL" id="GAA2058797.1"/>
    </source>
</evidence>
<dbReference type="InterPro" id="IPR036249">
    <property type="entry name" value="Thioredoxin-like_sf"/>
</dbReference>
<dbReference type="InterPro" id="IPR013766">
    <property type="entry name" value="Thioredoxin_domain"/>
</dbReference>
<dbReference type="Proteomes" id="UP001500751">
    <property type="component" value="Unassembled WGS sequence"/>
</dbReference>